<evidence type="ECO:0000313" key="2">
    <source>
        <dbReference type="EMBL" id="CAI6372941.1"/>
    </source>
</evidence>
<dbReference type="EMBL" id="CARXXK010001085">
    <property type="protein sequence ID" value="CAI6372941.1"/>
    <property type="molecule type" value="Genomic_DNA"/>
</dbReference>
<name>A0AAV0Y0G2_9HEMI</name>
<dbReference type="AlphaFoldDB" id="A0AAV0Y0G2"/>
<proteinExistence type="predicted"/>
<reference evidence="2 3" key="1">
    <citation type="submission" date="2023-01" db="EMBL/GenBank/DDBJ databases">
        <authorList>
            <person name="Whitehead M."/>
        </authorList>
    </citation>
    <scope>NUCLEOTIDE SEQUENCE [LARGE SCALE GENOMIC DNA]</scope>
</reference>
<keyword evidence="1" id="KW-0732">Signal</keyword>
<sequence>MKAIYSVFFYISLAIALCSSNVSTFCGNNEQIEDLQTALIIYESTYDVMSTLSAIPLTSVALTFVQVTSAGQFAMRLKEAFEEMESSLNKDHKDYRKCSEILGKTVAATTAIKSASAGFSLMSMIPGFGLALLAPRIASSIYAMLIIRDTLEFWQSNDCQYATTRDCDL</sequence>
<feature type="signal peptide" evidence="1">
    <location>
        <begin position="1"/>
        <end position="24"/>
    </location>
</feature>
<keyword evidence="3" id="KW-1185">Reference proteome</keyword>
<accession>A0AAV0Y0G2</accession>
<organism evidence="2 3">
    <name type="scientific">Macrosiphum euphorbiae</name>
    <name type="common">potato aphid</name>
    <dbReference type="NCBI Taxonomy" id="13131"/>
    <lineage>
        <taxon>Eukaryota</taxon>
        <taxon>Metazoa</taxon>
        <taxon>Ecdysozoa</taxon>
        <taxon>Arthropoda</taxon>
        <taxon>Hexapoda</taxon>
        <taxon>Insecta</taxon>
        <taxon>Pterygota</taxon>
        <taxon>Neoptera</taxon>
        <taxon>Paraneoptera</taxon>
        <taxon>Hemiptera</taxon>
        <taxon>Sternorrhyncha</taxon>
        <taxon>Aphidomorpha</taxon>
        <taxon>Aphidoidea</taxon>
        <taxon>Aphididae</taxon>
        <taxon>Macrosiphini</taxon>
        <taxon>Macrosiphum</taxon>
    </lineage>
</organism>
<protein>
    <submittedName>
        <fullName evidence="2">Uncharacterized protein</fullName>
    </submittedName>
</protein>
<comment type="caution">
    <text evidence="2">The sequence shown here is derived from an EMBL/GenBank/DDBJ whole genome shotgun (WGS) entry which is preliminary data.</text>
</comment>
<evidence type="ECO:0000313" key="3">
    <source>
        <dbReference type="Proteomes" id="UP001160148"/>
    </source>
</evidence>
<evidence type="ECO:0000256" key="1">
    <source>
        <dbReference type="SAM" id="SignalP"/>
    </source>
</evidence>
<feature type="chain" id="PRO_5043561371" evidence="1">
    <location>
        <begin position="25"/>
        <end position="169"/>
    </location>
</feature>
<dbReference type="Proteomes" id="UP001160148">
    <property type="component" value="Unassembled WGS sequence"/>
</dbReference>
<gene>
    <name evidence="2" type="ORF">MEUPH1_LOCUS26750</name>
</gene>